<evidence type="ECO:0000256" key="3">
    <source>
        <dbReference type="ARBA" id="ARBA00005708"/>
    </source>
</evidence>
<keyword evidence="4 6" id="KW-0289">Folate biosynthesis</keyword>
<comment type="function">
    <text evidence="6">Catalyzes the conversion of 7,8-dihydroneopterin to 6-hydroxymethyl-7,8-dihydropterin.</text>
</comment>
<reference evidence="8" key="1">
    <citation type="submission" date="2009-01" db="EMBL/GenBank/DDBJ databases">
        <title>Complete sequence of chromosome Cyanothece sp. PCC 7425.</title>
        <authorList>
            <consortium name="US DOE Joint Genome Institute"/>
            <person name="Lucas S."/>
            <person name="Copeland A."/>
            <person name="Lapidus A."/>
            <person name="Glavina del Rio T."/>
            <person name="Dalin E."/>
            <person name="Tice H."/>
            <person name="Bruce D."/>
            <person name="Goodwin L."/>
            <person name="Pitluck S."/>
            <person name="Sims D."/>
            <person name="Meineke L."/>
            <person name="Brettin T."/>
            <person name="Detter J.C."/>
            <person name="Han C."/>
            <person name="Larimer F."/>
            <person name="Land M."/>
            <person name="Hauser L."/>
            <person name="Kyrpides N."/>
            <person name="Ovchinnikova G."/>
            <person name="Liberton M."/>
            <person name="Stoeckel J."/>
            <person name="Banerjee A."/>
            <person name="Singh A."/>
            <person name="Page L."/>
            <person name="Sato H."/>
            <person name="Zhao L."/>
            <person name="Sherman L."/>
            <person name="Pakrasi H."/>
            <person name="Richardson P."/>
        </authorList>
    </citation>
    <scope>NUCLEOTIDE SEQUENCE</scope>
    <source>
        <strain evidence="8">PCC 7425</strain>
    </source>
</reference>
<dbReference type="SMART" id="SM00905">
    <property type="entry name" value="FolB"/>
    <property type="match status" value="1"/>
</dbReference>
<dbReference type="STRING" id="395961.Cyan7425_1072"/>
<organism evidence="8">
    <name type="scientific">Cyanothece sp. (strain PCC 7425 / ATCC 29141)</name>
    <dbReference type="NCBI Taxonomy" id="395961"/>
    <lineage>
        <taxon>Bacteria</taxon>
        <taxon>Bacillati</taxon>
        <taxon>Cyanobacteriota</taxon>
        <taxon>Cyanophyceae</taxon>
        <taxon>Gomontiellales</taxon>
        <taxon>Cyanothecaceae</taxon>
        <taxon>Cyanothece</taxon>
    </lineage>
</organism>
<evidence type="ECO:0000256" key="6">
    <source>
        <dbReference type="RuleBase" id="RU362079"/>
    </source>
</evidence>
<dbReference type="EMBL" id="CP001344">
    <property type="protein sequence ID" value="ACL43458.1"/>
    <property type="molecule type" value="Genomic_DNA"/>
</dbReference>
<comment type="similarity">
    <text evidence="3 6">Belongs to the DHNA family.</text>
</comment>
<evidence type="ECO:0000259" key="7">
    <source>
        <dbReference type="SMART" id="SM00905"/>
    </source>
</evidence>
<dbReference type="Gene3D" id="3.30.1130.10">
    <property type="match status" value="1"/>
</dbReference>
<gene>
    <name evidence="8" type="ordered locus">Cyan7425_1072</name>
</gene>
<proteinExistence type="inferred from homology"/>
<dbReference type="HOGENOM" id="CLU_112632_1_1_3"/>
<protein>
    <recommendedName>
        <fullName evidence="6">7,8-dihydroneopterin aldolase</fullName>
        <ecNumber evidence="6">4.1.2.25</ecNumber>
    </recommendedName>
</protein>
<dbReference type="NCBIfam" id="TIGR00525">
    <property type="entry name" value="folB"/>
    <property type="match status" value="1"/>
</dbReference>
<dbReference type="GO" id="GO:0004150">
    <property type="term" value="F:dihydroneopterin aldolase activity"/>
    <property type="evidence" value="ECO:0007669"/>
    <property type="project" value="UniProtKB-UniRule"/>
</dbReference>
<keyword evidence="5 6" id="KW-0456">Lyase</keyword>
<dbReference type="PANTHER" id="PTHR42844:SF1">
    <property type="entry name" value="DIHYDRONEOPTERIN ALDOLASE 1-RELATED"/>
    <property type="match status" value="1"/>
</dbReference>
<dbReference type="UniPathway" id="UPA00077">
    <property type="reaction ID" value="UER00154"/>
</dbReference>
<accession>B8HY19</accession>
<dbReference type="OrthoDB" id="9803748at2"/>
<dbReference type="GO" id="GO:0005737">
    <property type="term" value="C:cytoplasm"/>
    <property type="evidence" value="ECO:0007669"/>
    <property type="project" value="TreeGrafter"/>
</dbReference>
<dbReference type="Pfam" id="PF02152">
    <property type="entry name" value="FolB"/>
    <property type="match status" value="1"/>
</dbReference>
<evidence type="ECO:0000256" key="1">
    <source>
        <dbReference type="ARBA" id="ARBA00001353"/>
    </source>
</evidence>
<sequence length="135" mass="15189">MDCIHLKGIRAYGYTGALAEEQVLGQWFEVELRLWLDLTLPGQTDRLDDTLDYRQVITQVQELIQTSKFTLIEKLASAIADRLLSLESIQQLDIRLTKLAPPIPNFSGTVTIELQRSKLAPPPAPHRDQQGLPLA</sequence>
<feature type="domain" description="Dihydroneopterin aldolase/epimerase" evidence="7">
    <location>
        <begin position="4"/>
        <end position="116"/>
    </location>
</feature>
<dbReference type="AlphaFoldDB" id="B8HY19"/>
<dbReference type="SUPFAM" id="SSF55620">
    <property type="entry name" value="Tetrahydrobiopterin biosynthesis enzymes-like"/>
    <property type="match status" value="1"/>
</dbReference>
<evidence type="ECO:0000256" key="2">
    <source>
        <dbReference type="ARBA" id="ARBA00005013"/>
    </source>
</evidence>
<dbReference type="InterPro" id="IPR006157">
    <property type="entry name" value="FolB_dom"/>
</dbReference>
<dbReference type="NCBIfam" id="TIGR00526">
    <property type="entry name" value="folB_dom"/>
    <property type="match status" value="1"/>
</dbReference>
<dbReference type="GO" id="GO:0046654">
    <property type="term" value="P:tetrahydrofolate biosynthetic process"/>
    <property type="evidence" value="ECO:0007669"/>
    <property type="project" value="UniProtKB-UniRule"/>
</dbReference>
<dbReference type="KEGG" id="cyn:Cyan7425_1072"/>
<dbReference type="GO" id="GO:0046656">
    <property type="term" value="P:folic acid biosynthetic process"/>
    <property type="evidence" value="ECO:0007669"/>
    <property type="project" value="UniProtKB-UniRule"/>
</dbReference>
<comment type="catalytic activity">
    <reaction evidence="1 6">
        <text>7,8-dihydroneopterin = 6-hydroxymethyl-7,8-dihydropterin + glycolaldehyde</text>
        <dbReference type="Rhea" id="RHEA:10540"/>
        <dbReference type="ChEBI" id="CHEBI:17001"/>
        <dbReference type="ChEBI" id="CHEBI:17071"/>
        <dbReference type="ChEBI" id="CHEBI:44841"/>
        <dbReference type="EC" id="4.1.2.25"/>
    </reaction>
</comment>
<dbReference type="PANTHER" id="PTHR42844">
    <property type="entry name" value="DIHYDRONEOPTERIN ALDOLASE 1-RELATED"/>
    <property type="match status" value="1"/>
</dbReference>
<evidence type="ECO:0000256" key="5">
    <source>
        <dbReference type="ARBA" id="ARBA00023239"/>
    </source>
</evidence>
<dbReference type="eggNOG" id="COG1539">
    <property type="taxonomic scope" value="Bacteria"/>
</dbReference>
<dbReference type="InterPro" id="IPR006156">
    <property type="entry name" value="Dihydroneopterin_aldolase"/>
</dbReference>
<dbReference type="InterPro" id="IPR043133">
    <property type="entry name" value="GTP-CH-I_C/QueF"/>
</dbReference>
<evidence type="ECO:0000256" key="4">
    <source>
        <dbReference type="ARBA" id="ARBA00022909"/>
    </source>
</evidence>
<comment type="pathway">
    <text evidence="2 6">Cofactor biosynthesis; tetrahydrofolate biosynthesis; 2-amino-4-hydroxy-6-hydroxymethyl-7,8-dihydropteridine diphosphate from 7,8-dihydroneopterin triphosphate: step 3/4.</text>
</comment>
<evidence type="ECO:0000313" key="8">
    <source>
        <dbReference type="EMBL" id="ACL43458.1"/>
    </source>
</evidence>
<dbReference type="CDD" id="cd00534">
    <property type="entry name" value="DHNA_DHNTPE"/>
    <property type="match status" value="1"/>
</dbReference>
<name>B8HY19_CYAP4</name>
<dbReference type="EC" id="4.1.2.25" evidence="6"/>